<evidence type="ECO:0000313" key="1">
    <source>
        <dbReference type="EMBL" id="KJQ77975.1"/>
    </source>
</evidence>
<dbReference type="InterPro" id="IPR036188">
    <property type="entry name" value="FAD/NAD-bd_sf"/>
</dbReference>
<dbReference type="PATRIC" id="fig|28037.216.peg.367"/>
<evidence type="ECO:0000313" key="2">
    <source>
        <dbReference type="Proteomes" id="UP000033489"/>
    </source>
</evidence>
<organism evidence="1 2">
    <name type="scientific">Streptococcus infantis</name>
    <dbReference type="NCBI Taxonomy" id="68892"/>
    <lineage>
        <taxon>Bacteria</taxon>
        <taxon>Bacillati</taxon>
        <taxon>Bacillota</taxon>
        <taxon>Bacilli</taxon>
        <taxon>Lactobacillales</taxon>
        <taxon>Streptococcaceae</taxon>
        <taxon>Streptococcus</taxon>
    </lineage>
</organism>
<proteinExistence type="predicted"/>
<dbReference type="EMBL" id="JYGT01000005">
    <property type="protein sequence ID" value="KJQ77975.1"/>
    <property type="molecule type" value="Genomic_DNA"/>
</dbReference>
<dbReference type="Proteomes" id="UP000033489">
    <property type="component" value="Unassembled WGS sequence"/>
</dbReference>
<dbReference type="AlphaFoldDB" id="A0A0F2E6W0"/>
<reference evidence="1 2" key="1">
    <citation type="submission" date="2015-02" db="EMBL/GenBank/DDBJ databases">
        <title>Evolution of amylase-binding proteins of oral streptococcal species.</title>
        <authorList>
            <person name="Haase E.M."/>
        </authorList>
    </citation>
    <scope>NUCLEOTIDE SEQUENCE [LARGE SCALE GENOMIC DNA]</scope>
    <source>
        <strain evidence="1 2">UC921A</strain>
    </source>
</reference>
<accession>A0A0F2E6W0</accession>
<gene>
    <name evidence="1" type="ORF">TZ94_00387</name>
</gene>
<name>A0A0F2E6W0_9STRE</name>
<protein>
    <submittedName>
        <fullName evidence="1">Pyridine nucleotide-disulfide oxidoreductase</fullName>
    </submittedName>
</protein>
<comment type="caution">
    <text evidence="1">The sequence shown here is derived from an EMBL/GenBank/DDBJ whole genome shotgun (WGS) entry which is preliminary data.</text>
</comment>
<sequence length="90" mass="9826">MATRLRRLMEDTIISLASPVNRQGRQVADIIAGMERKNKGSIGTAIVRAFGIPLLRQVLASALLVTINSHTRQFMSAGKTTLVIIQVLLI</sequence>
<dbReference type="Gene3D" id="3.50.50.60">
    <property type="entry name" value="FAD/NAD(P)-binding domain"/>
    <property type="match status" value="2"/>
</dbReference>